<keyword evidence="3" id="KW-1003">Cell membrane</keyword>
<dbReference type="GO" id="GO:0016887">
    <property type="term" value="F:ATP hydrolysis activity"/>
    <property type="evidence" value="ECO:0007669"/>
    <property type="project" value="InterPro"/>
</dbReference>
<keyword evidence="8 14" id="KW-0067">ATP-binding</keyword>
<dbReference type="RefSeq" id="WP_140224183.1">
    <property type="nucleotide sequence ID" value="NZ_VFJA01000001.1"/>
</dbReference>
<evidence type="ECO:0000256" key="7">
    <source>
        <dbReference type="ARBA" id="ARBA00022807"/>
    </source>
</evidence>
<dbReference type="InterPro" id="IPR003593">
    <property type="entry name" value="AAA+_ATPase"/>
</dbReference>
<evidence type="ECO:0000256" key="5">
    <source>
        <dbReference type="ARBA" id="ARBA00022692"/>
    </source>
</evidence>
<dbReference type="GO" id="GO:0008234">
    <property type="term" value="F:cysteine-type peptidase activity"/>
    <property type="evidence" value="ECO:0007669"/>
    <property type="project" value="UniProtKB-KW"/>
</dbReference>
<dbReference type="CDD" id="cd07346">
    <property type="entry name" value="ABC_6TM_exporters"/>
    <property type="match status" value="1"/>
</dbReference>
<dbReference type="Proteomes" id="UP000318281">
    <property type="component" value="Unassembled WGS sequence"/>
</dbReference>
<evidence type="ECO:0000256" key="3">
    <source>
        <dbReference type="ARBA" id="ARBA00022475"/>
    </source>
</evidence>
<dbReference type="AlphaFoldDB" id="A0A501PEI5"/>
<dbReference type="PROSITE" id="PS00211">
    <property type="entry name" value="ABC_TRANSPORTER_1"/>
    <property type="match status" value="1"/>
</dbReference>
<dbReference type="InterPro" id="IPR039421">
    <property type="entry name" value="Type_1_exporter"/>
</dbReference>
<organism evidence="14 15">
    <name type="scientific">Streptococcus symci</name>
    <dbReference type="NCBI Taxonomy" id="2588991"/>
    <lineage>
        <taxon>Bacteria</taxon>
        <taxon>Bacillati</taxon>
        <taxon>Bacillota</taxon>
        <taxon>Bacilli</taxon>
        <taxon>Lactobacillales</taxon>
        <taxon>Streptococcaceae</taxon>
        <taxon>Streptococcus</taxon>
    </lineage>
</organism>
<keyword evidence="10 11" id="KW-0472">Membrane</keyword>
<keyword evidence="2" id="KW-0813">Transport</keyword>
<keyword evidence="4" id="KW-0645">Protease</keyword>
<feature type="transmembrane region" description="Helical" evidence="11">
    <location>
        <begin position="265"/>
        <end position="283"/>
    </location>
</feature>
<feature type="transmembrane region" description="Helical" evidence="11">
    <location>
        <begin position="12"/>
        <end position="31"/>
    </location>
</feature>
<gene>
    <name evidence="14" type="ORF">FJN11_04605</name>
</gene>
<dbReference type="InterPro" id="IPR017871">
    <property type="entry name" value="ABC_transporter-like_CS"/>
</dbReference>
<evidence type="ECO:0000259" key="13">
    <source>
        <dbReference type="PROSITE" id="PS50929"/>
    </source>
</evidence>
<keyword evidence="9 11" id="KW-1133">Transmembrane helix</keyword>
<protein>
    <submittedName>
        <fullName evidence="14">ABC transporter ATP-binding protein</fullName>
    </submittedName>
</protein>
<dbReference type="SUPFAM" id="SSF52540">
    <property type="entry name" value="P-loop containing nucleoside triphosphate hydrolases"/>
    <property type="match status" value="1"/>
</dbReference>
<name>A0A501PEI5_9STRE</name>
<keyword evidence="15" id="KW-1185">Reference proteome</keyword>
<reference evidence="14 15" key="1">
    <citation type="submission" date="2019-06" db="EMBL/GenBank/DDBJ databases">
        <title>Streptococcus sp.</title>
        <authorList>
            <person name="Xiao C."/>
            <person name="Li X."/>
            <person name="Sun Y."/>
            <person name="Qi H."/>
        </authorList>
    </citation>
    <scope>NUCLEOTIDE SEQUENCE [LARGE SCALE GENOMIC DNA]</scope>
    <source>
        <strain evidence="14 15">C17</strain>
    </source>
</reference>
<evidence type="ECO:0000313" key="15">
    <source>
        <dbReference type="Proteomes" id="UP000318281"/>
    </source>
</evidence>
<dbReference type="InterPro" id="IPR011527">
    <property type="entry name" value="ABC1_TM_dom"/>
</dbReference>
<dbReference type="InterPro" id="IPR027417">
    <property type="entry name" value="P-loop_NTPase"/>
</dbReference>
<dbReference type="Gene3D" id="1.20.1560.10">
    <property type="entry name" value="ABC transporter type 1, transmembrane domain"/>
    <property type="match status" value="1"/>
</dbReference>
<feature type="transmembrane region" description="Helical" evidence="11">
    <location>
        <begin position="237"/>
        <end position="259"/>
    </location>
</feature>
<feature type="domain" description="ABC transmembrane type-1" evidence="13">
    <location>
        <begin position="24"/>
        <end position="294"/>
    </location>
</feature>
<keyword evidence="7" id="KW-0788">Thiol protease</keyword>
<dbReference type="GO" id="GO:0140359">
    <property type="term" value="F:ABC-type transporter activity"/>
    <property type="evidence" value="ECO:0007669"/>
    <property type="project" value="InterPro"/>
</dbReference>
<keyword evidence="6" id="KW-0547">Nucleotide-binding</keyword>
<dbReference type="InterPro" id="IPR036640">
    <property type="entry name" value="ABC1_TM_sf"/>
</dbReference>
<dbReference type="PROSITE" id="PS50929">
    <property type="entry name" value="ABC_TM1F"/>
    <property type="match status" value="1"/>
</dbReference>
<dbReference type="EMBL" id="VFJA01000001">
    <property type="protein sequence ID" value="TPD58833.1"/>
    <property type="molecule type" value="Genomic_DNA"/>
</dbReference>
<dbReference type="GO" id="GO:0005524">
    <property type="term" value="F:ATP binding"/>
    <property type="evidence" value="ECO:0007669"/>
    <property type="project" value="UniProtKB-KW"/>
</dbReference>
<evidence type="ECO:0000256" key="2">
    <source>
        <dbReference type="ARBA" id="ARBA00022448"/>
    </source>
</evidence>
<evidence type="ECO:0000313" key="14">
    <source>
        <dbReference type="EMBL" id="TPD58833.1"/>
    </source>
</evidence>
<dbReference type="InterPro" id="IPR003439">
    <property type="entry name" value="ABC_transporter-like_ATP-bd"/>
</dbReference>
<feature type="transmembrane region" description="Helical" evidence="11">
    <location>
        <begin position="51"/>
        <end position="72"/>
    </location>
</feature>
<accession>A0A501PEI5</accession>
<dbReference type="Pfam" id="PF00005">
    <property type="entry name" value="ABC_tran"/>
    <property type="match status" value="1"/>
</dbReference>
<dbReference type="GO" id="GO:0005886">
    <property type="term" value="C:plasma membrane"/>
    <property type="evidence" value="ECO:0007669"/>
    <property type="project" value="UniProtKB-SubCell"/>
</dbReference>
<dbReference type="PANTHER" id="PTHR24221:SF654">
    <property type="entry name" value="ATP-BINDING CASSETTE SUB-FAMILY B MEMBER 6"/>
    <property type="match status" value="1"/>
</dbReference>
<evidence type="ECO:0000256" key="6">
    <source>
        <dbReference type="ARBA" id="ARBA00022741"/>
    </source>
</evidence>
<dbReference type="Gene3D" id="3.40.50.300">
    <property type="entry name" value="P-loop containing nucleotide triphosphate hydrolases"/>
    <property type="match status" value="1"/>
</dbReference>
<dbReference type="GO" id="GO:0006508">
    <property type="term" value="P:proteolysis"/>
    <property type="evidence" value="ECO:0007669"/>
    <property type="project" value="UniProtKB-KW"/>
</dbReference>
<evidence type="ECO:0000259" key="12">
    <source>
        <dbReference type="PROSITE" id="PS50893"/>
    </source>
</evidence>
<dbReference type="Pfam" id="PF00664">
    <property type="entry name" value="ABC_membrane"/>
    <property type="match status" value="1"/>
</dbReference>
<keyword evidence="7" id="KW-0378">Hydrolase</keyword>
<feature type="domain" description="ABC transporter" evidence="12">
    <location>
        <begin position="323"/>
        <end position="558"/>
    </location>
</feature>
<dbReference type="GO" id="GO:0034040">
    <property type="term" value="F:ATPase-coupled lipid transmembrane transporter activity"/>
    <property type="evidence" value="ECO:0007669"/>
    <property type="project" value="TreeGrafter"/>
</dbReference>
<keyword evidence="5 11" id="KW-0812">Transmembrane</keyword>
<dbReference type="SUPFAM" id="SSF90123">
    <property type="entry name" value="ABC transporter transmembrane region"/>
    <property type="match status" value="1"/>
</dbReference>
<proteinExistence type="predicted"/>
<comment type="subcellular location">
    <subcellularLocation>
        <location evidence="1">Cell membrane</location>
        <topology evidence="1">Multi-pass membrane protein</topology>
    </subcellularLocation>
</comment>
<evidence type="ECO:0000256" key="4">
    <source>
        <dbReference type="ARBA" id="ARBA00022670"/>
    </source>
</evidence>
<evidence type="ECO:0000256" key="8">
    <source>
        <dbReference type="ARBA" id="ARBA00022840"/>
    </source>
</evidence>
<dbReference type="FunFam" id="3.40.50.300:FF:000299">
    <property type="entry name" value="ABC transporter ATP-binding protein/permease"/>
    <property type="match status" value="1"/>
</dbReference>
<evidence type="ECO:0000256" key="11">
    <source>
        <dbReference type="SAM" id="Phobius"/>
    </source>
</evidence>
<dbReference type="PROSITE" id="PS50893">
    <property type="entry name" value="ABC_TRANSPORTER_2"/>
    <property type="match status" value="1"/>
</dbReference>
<evidence type="ECO:0000256" key="1">
    <source>
        <dbReference type="ARBA" id="ARBA00004651"/>
    </source>
</evidence>
<evidence type="ECO:0000256" key="9">
    <source>
        <dbReference type="ARBA" id="ARBA00022989"/>
    </source>
</evidence>
<dbReference type="PANTHER" id="PTHR24221">
    <property type="entry name" value="ATP-BINDING CASSETTE SUB-FAMILY B"/>
    <property type="match status" value="1"/>
</dbReference>
<dbReference type="SMART" id="SM00382">
    <property type="entry name" value="AAA"/>
    <property type="match status" value="1"/>
</dbReference>
<sequence length="560" mass="63235">MKQLTKYHKKSFYTFMIFNILVPLTNIAFAYSIKIIIDSGMSQNREALTQAILIGAIVIFIYASLNFISLRLRNKLVRQIMSRYKNKVFKSILDRDYREFSKEKSGKFISILTENMKKIEQDYLHQYFNISKNISLMIFSLVAMFIGNWFLTLLVIIASIIPMMISGFIGQKSASLQNSSMIADQKYLAKVKDILAGFLVIKSFNVKEAIGKDYKNESEKLDEIYFIKGKFDVLSNVISQLSGMIVFLVAFGGGMYLVFGGHTTIGSVTAIVQLVNFVVMPLNEIGMGMSKFREGQATLNSFEVKEVIELQTGKTKEYFDDVISFSNVDFSYPNAEKKIFNNLSLQIKKGEKIAIVGMSGSGKSTLLNLLLRFYDVTSGYISIDNQDLQAISAESLYNLMTIVQQDVYIFDDTLRANITLNQFFTDEEIRQAVQQSGLESYVLDNESGLQALCGENGSNLSGGQKQRVSIARALIRKTPILLLDEATSSLDNQVTTEIESSILDIQNLTALVVTHKLNENILKRYDRILFMKAGVIVEDGSFCDLMDRRGEFYKLFELSV</sequence>
<comment type="caution">
    <text evidence="14">The sequence shown here is derived from an EMBL/GenBank/DDBJ whole genome shotgun (WGS) entry which is preliminary data.</text>
</comment>
<evidence type="ECO:0000256" key="10">
    <source>
        <dbReference type="ARBA" id="ARBA00023136"/>
    </source>
</evidence>